<organism evidence="1 2">
    <name type="scientific">Ixodes persulcatus</name>
    <name type="common">Taiga tick</name>
    <dbReference type="NCBI Taxonomy" id="34615"/>
    <lineage>
        <taxon>Eukaryota</taxon>
        <taxon>Metazoa</taxon>
        <taxon>Ecdysozoa</taxon>
        <taxon>Arthropoda</taxon>
        <taxon>Chelicerata</taxon>
        <taxon>Arachnida</taxon>
        <taxon>Acari</taxon>
        <taxon>Parasitiformes</taxon>
        <taxon>Ixodida</taxon>
        <taxon>Ixodoidea</taxon>
        <taxon>Ixodidae</taxon>
        <taxon>Ixodinae</taxon>
        <taxon>Ixodes</taxon>
    </lineage>
</organism>
<dbReference type="EMBL" id="JABSTQ010010018">
    <property type="protein sequence ID" value="KAG0424085.1"/>
    <property type="molecule type" value="Genomic_DNA"/>
</dbReference>
<reference evidence="1 2" key="1">
    <citation type="journal article" date="2020" name="Cell">
        <title>Large-Scale Comparative Analyses of Tick Genomes Elucidate Their Genetic Diversity and Vector Capacities.</title>
        <authorList>
            <consortium name="Tick Genome and Microbiome Consortium (TIGMIC)"/>
            <person name="Jia N."/>
            <person name="Wang J."/>
            <person name="Shi W."/>
            <person name="Du L."/>
            <person name="Sun Y."/>
            <person name="Zhan W."/>
            <person name="Jiang J.F."/>
            <person name="Wang Q."/>
            <person name="Zhang B."/>
            <person name="Ji P."/>
            <person name="Bell-Sakyi L."/>
            <person name="Cui X.M."/>
            <person name="Yuan T.T."/>
            <person name="Jiang B.G."/>
            <person name="Yang W.F."/>
            <person name="Lam T.T."/>
            <person name="Chang Q.C."/>
            <person name="Ding S.J."/>
            <person name="Wang X.J."/>
            <person name="Zhu J.G."/>
            <person name="Ruan X.D."/>
            <person name="Zhao L."/>
            <person name="Wei J.T."/>
            <person name="Ye R.Z."/>
            <person name="Que T.C."/>
            <person name="Du C.H."/>
            <person name="Zhou Y.H."/>
            <person name="Cheng J.X."/>
            <person name="Dai P.F."/>
            <person name="Guo W.B."/>
            <person name="Han X.H."/>
            <person name="Huang E.J."/>
            <person name="Li L.F."/>
            <person name="Wei W."/>
            <person name="Gao Y.C."/>
            <person name="Liu J.Z."/>
            <person name="Shao H.Z."/>
            <person name="Wang X."/>
            <person name="Wang C.C."/>
            <person name="Yang T.C."/>
            <person name="Huo Q.B."/>
            <person name="Li W."/>
            <person name="Chen H.Y."/>
            <person name="Chen S.E."/>
            <person name="Zhou L.G."/>
            <person name="Ni X.B."/>
            <person name="Tian J.H."/>
            <person name="Sheng Y."/>
            <person name="Liu T."/>
            <person name="Pan Y.S."/>
            <person name="Xia L.Y."/>
            <person name="Li J."/>
            <person name="Zhao F."/>
            <person name="Cao W.C."/>
        </authorList>
    </citation>
    <scope>NUCLEOTIDE SEQUENCE [LARGE SCALE GENOMIC DNA]</scope>
    <source>
        <tissue evidence="1">Larvae</tissue>
    </source>
</reference>
<proteinExistence type="predicted"/>
<evidence type="ECO:0000313" key="1">
    <source>
        <dbReference type="EMBL" id="KAG0424085.1"/>
    </source>
</evidence>
<gene>
    <name evidence="1" type="ORF">HPB47_000160</name>
</gene>
<keyword evidence="2" id="KW-1185">Reference proteome</keyword>
<sequence length="113" mass="12961">MPSTPPAGWAAGTRAADKQFYKDILAQQQENAAVPPCQTEPSEEEQLLCYAGKSLCEWRRDRLSLRQQLLLLKGDQYHRATDDRDPLVHEQFEAQHTARRFGRRHTGCRQAVL</sequence>
<evidence type="ECO:0000313" key="2">
    <source>
        <dbReference type="Proteomes" id="UP000805193"/>
    </source>
</evidence>
<protein>
    <submittedName>
        <fullName evidence="1">Uncharacterized protein</fullName>
    </submittedName>
</protein>
<dbReference type="Proteomes" id="UP000805193">
    <property type="component" value="Unassembled WGS sequence"/>
</dbReference>
<accession>A0AC60PU51</accession>
<name>A0AC60PU51_IXOPE</name>
<comment type="caution">
    <text evidence="1">The sequence shown here is derived from an EMBL/GenBank/DDBJ whole genome shotgun (WGS) entry which is preliminary data.</text>
</comment>